<proteinExistence type="predicted"/>
<feature type="region of interest" description="Disordered" evidence="1">
    <location>
        <begin position="187"/>
        <end position="238"/>
    </location>
</feature>
<dbReference type="Proteomes" id="UP000183758">
    <property type="component" value="Unassembled WGS sequence"/>
</dbReference>
<evidence type="ECO:0000313" key="4">
    <source>
        <dbReference type="Proteomes" id="UP000183758"/>
    </source>
</evidence>
<dbReference type="PANTHER" id="PTHR48148:SF2">
    <property type="entry name" value="PA14 DOMAIN-CONTAINING PROTEIN"/>
    <property type="match status" value="1"/>
</dbReference>
<keyword evidence="2" id="KW-0472">Membrane</keyword>
<evidence type="ECO:0000256" key="1">
    <source>
        <dbReference type="SAM" id="MobiDB-lite"/>
    </source>
</evidence>
<feature type="compositionally biased region" description="Pro residues" evidence="1">
    <location>
        <begin position="199"/>
        <end position="236"/>
    </location>
</feature>
<keyword evidence="2" id="KW-1133">Transmembrane helix</keyword>
<feature type="compositionally biased region" description="Low complexity" evidence="1">
    <location>
        <begin position="356"/>
        <end position="368"/>
    </location>
</feature>
<dbReference type="EMBL" id="MNZM01000081">
    <property type="protein sequence ID" value="OIP83562.1"/>
    <property type="molecule type" value="Genomic_DNA"/>
</dbReference>
<gene>
    <name evidence="3" type="ORF">AUK04_03300</name>
</gene>
<feature type="region of interest" description="Disordered" evidence="1">
    <location>
        <begin position="345"/>
        <end position="368"/>
    </location>
</feature>
<evidence type="ECO:0000256" key="2">
    <source>
        <dbReference type="SAM" id="Phobius"/>
    </source>
</evidence>
<dbReference type="AlphaFoldDB" id="A0A1J5HP49"/>
<reference evidence="3 4" key="1">
    <citation type="journal article" date="2016" name="Environ. Microbiol.">
        <title>Genomic resolution of a cold subsurface aquifer community provides metabolic insights for novel microbes adapted to high CO concentrations.</title>
        <authorList>
            <person name="Probst A.J."/>
            <person name="Castelle C.J."/>
            <person name="Singh A."/>
            <person name="Brown C.T."/>
            <person name="Anantharaman K."/>
            <person name="Sharon I."/>
            <person name="Hug L.A."/>
            <person name="Burstein D."/>
            <person name="Emerson J.B."/>
            <person name="Thomas B.C."/>
            <person name="Banfield J.F."/>
        </authorList>
    </citation>
    <scope>NUCLEOTIDE SEQUENCE [LARGE SCALE GENOMIC DNA]</scope>
    <source>
        <strain evidence="3">CG2_30_33_16</strain>
    </source>
</reference>
<feature type="transmembrane region" description="Helical" evidence="2">
    <location>
        <begin position="40"/>
        <end position="62"/>
    </location>
</feature>
<organism evidence="3 4">
    <name type="scientific">Candidatus Roizmanbacteria bacterium CG2_30_33_16</name>
    <dbReference type="NCBI Taxonomy" id="1805340"/>
    <lineage>
        <taxon>Bacteria</taxon>
        <taxon>Candidatus Roizmaniibacteriota</taxon>
    </lineage>
</organism>
<comment type="caution">
    <text evidence="3">The sequence shown here is derived from an EMBL/GenBank/DDBJ whole genome shotgun (WGS) entry which is preliminary data.</text>
</comment>
<name>A0A1J5HP49_9BACT</name>
<keyword evidence="2" id="KW-0812">Transmembrane</keyword>
<accession>A0A1J5HP49</accession>
<dbReference type="PANTHER" id="PTHR48148">
    <property type="entry name" value="KERATINOCYTE PROLINE-RICH PROTEIN"/>
    <property type="match status" value="1"/>
</dbReference>
<protein>
    <submittedName>
        <fullName evidence="3">Uncharacterized protein</fullName>
    </submittedName>
</protein>
<sequence>MSQFKEHHRKFHTLHRHSNHPIHKIGHRLHKLHHHSKNTIHFSSLWLSILVIFLTIFFIKLVPHWQEKAQSNNGLICTPDGGMVNKLNSDRLNLINWKNQPVTIWIQYNLCPFSGQLPYEGYQCNQYNNHITDILQAGETKTYSIYIPNCQIGQLDINTVNPTDGGCYTPENNLWSGGQAFAIKANTNCDSTNENPPNTTNPPTPTPSPTPTPTPSPTPTLTPTPTPSPTPMPSPTPYIEVFFRTPRNIPAEKNVCVSSWITDQSGVFLNSNDTDCTNRTWFSSPLQSNVNGYAGIYVDESNDINTLYFSPKADSIISQHYPNGGLHYGWPRWSTGGRTITLIVNPTPTQTPTPIPTYGSSPTPRPTSSITIKISPTTDKDYYYHTYGNTVTNESTLKPPIKIPPKTPTLTPTKVPSKLDIKKYWPAAVVGIPIALMIIRLIL</sequence>
<evidence type="ECO:0000313" key="3">
    <source>
        <dbReference type="EMBL" id="OIP83562.1"/>
    </source>
</evidence>